<evidence type="ECO:0000313" key="3">
    <source>
        <dbReference type="Proteomes" id="UP000594638"/>
    </source>
</evidence>
<feature type="transmembrane region" description="Helical" evidence="1">
    <location>
        <begin position="191"/>
        <end position="211"/>
    </location>
</feature>
<comment type="caution">
    <text evidence="2">The sequence shown here is derived from an EMBL/GenBank/DDBJ whole genome shotgun (WGS) entry which is preliminary data.</text>
</comment>
<reference evidence="2 3" key="1">
    <citation type="submission" date="2019-12" db="EMBL/GenBank/DDBJ databases">
        <authorList>
            <person name="Alioto T."/>
            <person name="Alioto T."/>
            <person name="Gomez Garrido J."/>
        </authorList>
    </citation>
    <scope>NUCLEOTIDE SEQUENCE [LARGE SCALE GENOMIC DNA]</scope>
</reference>
<evidence type="ECO:0000256" key="1">
    <source>
        <dbReference type="SAM" id="Phobius"/>
    </source>
</evidence>
<feature type="transmembrane region" description="Helical" evidence="1">
    <location>
        <begin position="104"/>
        <end position="123"/>
    </location>
</feature>
<organism evidence="2 3">
    <name type="scientific">Olea europaea subsp. europaea</name>
    <dbReference type="NCBI Taxonomy" id="158383"/>
    <lineage>
        <taxon>Eukaryota</taxon>
        <taxon>Viridiplantae</taxon>
        <taxon>Streptophyta</taxon>
        <taxon>Embryophyta</taxon>
        <taxon>Tracheophyta</taxon>
        <taxon>Spermatophyta</taxon>
        <taxon>Magnoliopsida</taxon>
        <taxon>eudicotyledons</taxon>
        <taxon>Gunneridae</taxon>
        <taxon>Pentapetalae</taxon>
        <taxon>asterids</taxon>
        <taxon>lamiids</taxon>
        <taxon>Lamiales</taxon>
        <taxon>Oleaceae</taxon>
        <taxon>Oleeae</taxon>
        <taxon>Olea</taxon>
    </lineage>
</organism>
<dbReference type="Proteomes" id="UP000594638">
    <property type="component" value="Unassembled WGS sequence"/>
</dbReference>
<evidence type="ECO:0000313" key="2">
    <source>
        <dbReference type="EMBL" id="CAA3006055.1"/>
    </source>
</evidence>
<keyword evidence="1" id="KW-0812">Transmembrane</keyword>
<keyword evidence="3" id="KW-1185">Reference proteome</keyword>
<keyword evidence="1" id="KW-0472">Membrane</keyword>
<sequence>MRLCADAALFEYIMKGAEVLILCSYQIFVATAVNELASVARCHWDLPRQLYDLAPLSARGANSKRPKLALIFSDAAFYFFHEDGGYDFYLLSLFLGCDGEDSVLLFYGVCVLSLPTSWAGRLMSVEVAKSGLEMALIFVVTVTISLVSLAASLGLLLEPLLWWWTIGPIGSGSWITGAFCEDVSSPTCSLVQLDMIPSFFGFIAAPSWWIVFL</sequence>
<gene>
    <name evidence="2" type="ORF">OLEA9_A097038</name>
</gene>
<dbReference type="Gramene" id="OE9A097038T1">
    <property type="protein sequence ID" value="OE9A097038C1"/>
    <property type="gene ID" value="OE9A097038"/>
</dbReference>
<feature type="transmembrane region" description="Helical" evidence="1">
    <location>
        <begin position="135"/>
        <end position="155"/>
    </location>
</feature>
<name>A0A8S0TJY3_OLEEU</name>
<accession>A0A8S0TJY3</accession>
<proteinExistence type="predicted"/>
<keyword evidence="1" id="KW-1133">Transmembrane helix</keyword>
<dbReference type="EMBL" id="CACTIH010007256">
    <property type="protein sequence ID" value="CAA3006055.1"/>
    <property type="molecule type" value="Genomic_DNA"/>
</dbReference>
<dbReference type="AlphaFoldDB" id="A0A8S0TJY3"/>
<protein>
    <submittedName>
        <fullName evidence="2">Uncharacterized protein</fullName>
    </submittedName>
</protein>